<proteinExistence type="inferred from homology"/>
<dbReference type="AlphaFoldDB" id="A0A9R1VP05"/>
<comment type="caution">
    <text evidence="13">The sequence shown here is derived from an EMBL/GenBank/DDBJ whole genome shotgun (WGS) entry which is preliminary data.</text>
</comment>
<evidence type="ECO:0000313" key="13">
    <source>
        <dbReference type="EMBL" id="KAJ0208016.1"/>
    </source>
</evidence>
<evidence type="ECO:0000256" key="4">
    <source>
        <dbReference type="ARBA" id="ARBA00022741"/>
    </source>
</evidence>
<comment type="similarity">
    <text evidence="10">Belongs to the protein kinase superfamily.</text>
</comment>
<dbReference type="Gene3D" id="3.30.200.20">
    <property type="entry name" value="Phosphorylase Kinase, domain 1"/>
    <property type="match status" value="1"/>
</dbReference>
<evidence type="ECO:0000256" key="10">
    <source>
        <dbReference type="RuleBase" id="RU000304"/>
    </source>
</evidence>
<dbReference type="EMBL" id="NBSK02000005">
    <property type="protein sequence ID" value="KAJ0208016.1"/>
    <property type="molecule type" value="Genomic_DNA"/>
</dbReference>
<keyword evidence="4 9" id="KW-0547">Nucleotide-binding</keyword>
<dbReference type="SMART" id="SM00220">
    <property type="entry name" value="S_TKc"/>
    <property type="match status" value="1"/>
</dbReference>
<dbReference type="Gene3D" id="1.10.510.10">
    <property type="entry name" value="Transferase(Phosphotransferase) domain 1"/>
    <property type="match status" value="1"/>
</dbReference>
<keyword evidence="11" id="KW-0472">Membrane</keyword>
<dbReference type="GO" id="GO:0005524">
    <property type="term" value="F:ATP binding"/>
    <property type="evidence" value="ECO:0007669"/>
    <property type="project" value="UniProtKB-UniRule"/>
</dbReference>
<dbReference type="SUPFAM" id="SSF56112">
    <property type="entry name" value="Protein kinase-like (PK-like)"/>
    <property type="match status" value="1"/>
</dbReference>
<reference evidence="13 14" key="1">
    <citation type="journal article" date="2017" name="Nat. Commun.">
        <title>Genome assembly with in vitro proximity ligation data and whole-genome triplication in lettuce.</title>
        <authorList>
            <person name="Reyes-Chin-Wo S."/>
            <person name="Wang Z."/>
            <person name="Yang X."/>
            <person name="Kozik A."/>
            <person name="Arikit S."/>
            <person name="Song C."/>
            <person name="Xia L."/>
            <person name="Froenicke L."/>
            <person name="Lavelle D.O."/>
            <person name="Truco M.J."/>
            <person name="Xia R."/>
            <person name="Zhu S."/>
            <person name="Xu C."/>
            <person name="Xu H."/>
            <person name="Xu X."/>
            <person name="Cox K."/>
            <person name="Korf I."/>
            <person name="Meyers B.C."/>
            <person name="Michelmore R.W."/>
        </authorList>
    </citation>
    <scope>NUCLEOTIDE SEQUENCE [LARGE SCALE GENOMIC DNA]</scope>
    <source>
        <strain evidence="14">cv. Salinas</strain>
        <tissue evidence="13">Seedlings</tissue>
    </source>
</reference>
<dbReference type="GO" id="GO:0004674">
    <property type="term" value="F:protein serine/threonine kinase activity"/>
    <property type="evidence" value="ECO:0007669"/>
    <property type="project" value="UniProtKB-KW"/>
</dbReference>
<evidence type="ECO:0000256" key="8">
    <source>
        <dbReference type="ARBA" id="ARBA00048679"/>
    </source>
</evidence>
<keyword evidence="3" id="KW-0808">Transferase</keyword>
<feature type="transmembrane region" description="Helical" evidence="11">
    <location>
        <begin position="365"/>
        <end position="383"/>
    </location>
</feature>
<dbReference type="Pfam" id="PF07714">
    <property type="entry name" value="PK_Tyr_Ser-Thr"/>
    <property type="match status" value="1"/>
</dbReference>
<dbReference type="PANTHER" id="PTHR27003">
    <property type="entry name" value="OS07G0166700 PROTEIN"/>
    <property type="match status" value="1"/>
</dbReference>
<dbReference type="PROSITE" id="PS50011">
    <property type="entry name" value="PROTEIN_KINASE_DOM"/>
    <property type="match status" value="1"/>
</dbReference>
<dbReference type="GO" id="GO:0004714">
    <property type="term" value="F:transmembrane receptor protein tyrosine kinase activity"/>
    <property type="evidence" value="ECO:0007669"/>
    <property type="project" value="InterPro"/>
</dbReference>
<dbReference type="InterPro" id="IPR017441">
    <property type="entry name" value="Protein_kinase_ATP_BS"/>
</dbReference>
<dbReference type="GO" id="GO:0005886">
    <property type="term" value="C:plasma membrane"/>
    <property type="evidence" value="ECO:0000318"/>
    <property type="project" value="GO_Central"/>
</dbReference>
<keyword evidence="5" id="KW-0418">Kinase</keyword>
<organism evidence="13 14">
    <name type="scientific">Lactuca sativa</name>
    <name type="common">Garden lettuce</name>
    <dbReference type="NCBI Taxonomy" id="4236"/>
    <lineage>
        <taxon>Eukaryota</taxon>
        <taxon>Viridiplantae</taxon>
        <taxon>Streptophyta</taxon>
        <taxon>Embryophyta</taxon>
        <taxon>Tracheophyta</taxon>
        <taxon>Spermatophyta</taxon>
        <taxon>Magnoliopsida</taxon>
        <taxon>eudicotyledons</taxon>
        <taxon>Gunneridae</taxon>
        <taxon>Pentapetalae</taxon>
        <taxon>asterids</taxon>
        <taxon>campanulids</taxon>
        <taxon>Asterales</taxon>
        <taxon>Asteraceae</taxon>
        <taxon>Cichorioideae</taxon>
        <taxon>Cichorieae</taxon>
        <taxon>Lactucinae</taxon>
        <taxon>Lactuca</taxon>
    </lineage>
</organism>
<evidence type="ECO:0000259" key="12">
    <source>
        <dbReference type="PROSITE" id="PS50011"/>
    </source>
</evidence>
<evidence type="ECO:0000313" key="14">
    <source>
        <dbReference type="Proteomes" id="UP000235145"/>
    </source>
</evidence>
<dbReference type="InterPro" id="IPR001245">
    <property type="entry name" value="Ser-Thr/Tyr_kinase_cat_dom"/>
</dbReference>
<keyword evidence="11" id="KW-1133">Transmembrane helix</keyword>
<dbReference type="InterPro" id="IPR008271">
    <property type="entry name" value="Ser/Thr_kinase_AS"/>
</dbReference>
<protein>
    <recommendedName>
        <fullName evidence="1">non-specific serine/threonine protein kinase</fullName>
        <ecNumber evidence="1">2.7.11.1</ecNumber>
    </recommendedName>
</protein>
<dbReference type="InterPro" id="IPR011009">
    <property type="entry name" value="Kinase-like_dom_sf"/>
</dbReference>
<dbReference type="FunFam" id="3.30.200.20:FF:000039">
    <property type="entry name" value="receptor-like protein kinase FERONIA"/>
    <property type="match status" value="1"/>
</dbReference>
<name>A0A9R1VP05_LACSA</name>
<feature type="transmembrane region" description="Helical" evidence="11">
    <location>
        <begin position="333"/>
        <end position="350"/>
    </location>
</feature>
<keyword evidence="6 9" id="KW-0067">ATP-binding</keyword>
<comment type="catalytic activity">
    <reaction evidence="8">
        <text>L-seryl-[protein] + ATP = O-phospho-L-seryl-[protein] + ADP + H(+)</text>
        <dbReference type="Rhea" id="RHEA:17989"/>
        <dbReference type="Rhea" id="RHEA-COMP:9863"/>
        <dbReference type="Rhea" id="RHEA-COMP:11604"/>
        <dbReference type="ChEBI" id="CHEBI:15378"/>
        <dbReference type="ChEBI" id="CHEBI:29999"/>
        <dbReference type="ChEBI" id="CHEBI:30616"/>
        <dbReference type="ChEBI" id="CHEBI:83421"/>
        <dbReference type="ChEBI" id="CHEBI:456216"/>
        <dbReference type="EC" id="2.7.11.1"/>
    </reaction>
</comment>
<keyword evidence="11" id="KW-0812">Transmembrane</keyword>
<dbReference type="InterPro" id="IPR000719">
    <property type="entry name" value="Prot_kinase_dom"/>
</dbReference>
<sequence>MPLTKKFKKLMIPLEAIKSATNNFSDDNYIGRGGFGKVYKGELNVHSKGQTVVALKRLDPAYGQGNPEFWKEIVMLSLHKHENIISLLGFCDESNEKILVYEYVFRRSLDINLNNNDLTWIRRLKICIGAARGLAYLHNPGTTQQRVLHRDIKSSNILIDENWNAKISDLGLSKFGPANQKYTFLVSNTVGTIGYCDPLYAETGLLTKESDVYSFGVVLFEVLCGRMCISNENGNLQSLTSLVRRYYDENKINEIICDKIKEGINTKSLEAFTTIAYKCLNRELEERPLMTDIVMLLEIALQYQCVFSGGGRGDDRREIKFDLGKEMKRDRSFMFFVVLGFMFVSISLSGHDDTKCRYTCGRDKVFVWGFVVVSGGGGSSYLMNSVISFR</sequence>
<dbReference type="PROSITE" id="PS00108">
    <property type="entry name" value="PROTEIN_KINASE_ST"/>
    <property type="match status" value="1"/>
</dbReference>
<dbReference type="InterPro" id="IPR045272">
    <property type="entry name" value="ANXUR1/2-like"/>
</dbReference>
<dbReference type="PANTHER" id="PTHR27003:SF481">
    <property type="entry name" value="CONCANAVALIN A-LIKE LECTIN_GLUCANASE DOMAIN-CONTAINING PROTEIN-RELATED"/>
    <property type="match status" value="1"/>
</dbReference>
<evidence type="ECO:0000256" key="2">
    <source>
        <dbReference type="ARBA" id="ARBA00022527"/>
    </source>
</evidence>
<dbReference type="FunFam" id="1.10.510.10:FF:001023">
    <property type="entry name" value="Os07g0541700 protein"/>
    <property type="match status" value="1"/>
</dbReference>
<evidence type="ECO:0000256" key="9">
    <source>
        <dbReference type="PROSITE-ProRule" id="PRU10141"/>
    </source>
</evidence>
<feature type="binding site" evidence="9">
    <location>
        <position position="56"/>
    </location>
    <ligand>
        <name>ATP</name>
        <dbReference type="ChEBI" id="CHEBI:30616"/>
    </ligand>
</feature>
<evidence type="ECO:0000256" key="7">
    <source>
        <dbReference type="ARBA" id="ARBA00047899"/>
    </source>
</evidence>
<feature type="domain" description="Protein kinase" evidence="12">
    <location>
        <begin position="24"/>
        <end position="301"/>
    </location>
</feature>
<keyword evidence="2 10" id="KW-0723">Serine/threonine-protein kinase</keyword>
<evidence type="ECO:0000256" key="3">
    <source>
        <dbReference type="ARBA" id="ARBA00022679"/>
    </source>
</evidence>
<dbReference type="GO" id="GO:0004672">
    <property type="term" value="F:protein kinase activity"/>
    <property type="evidence" value="ECO:0000318"/>
    <property type="project" value="GO_Central"/>
</dbReference>
<dbReference type="PROSITE" id="PS00107">
    <property type="entry name" value="PROTEIN_KINASE_ATP"/>
    <property type="match status" value="1"/>
</dbReference>
<comment type="catalytic activity">
    <reaction evidence="7">
        <text>L-threonyl-[protein] + ATP = O-phospho-L-threonyl-[protein] + ADP + H(+)</text>
        <dbReference type="Rhea" id="RHEA:46608"/>
        <dbReference type="Rhea" id="RHEA-COMP:11060"/>
        <dbReference type="Rhea" id="RHEA-COMP:11605"/>
        <dbReference type="ChEBI" id="CHEBI:15378"/>
        <dbReference type="ChEBI" id="CHEBI:30013"/>
        <dbReference type="ChEBI" id="CHEBI:30616"/>
        <dbReference type="ChEBI" id="CHEBI:61977"/>
        <dbReference type="ChEBI" id="CHEBI:456216"/>
        <dbReference type="EC" id="2.7.11.1"/>
    </reaction>
</comment>
<evidence type="ECO:0000256" key="11">
    <source>
        <dbReference type="SAM" id="Phobius"/>
    </source>
</evidence>
<gene>
    <name evidence="13" type="ORF">LSAT_V11C500246730</name>
</gene>
<dbReference type="EC" id="2.7.11.1" evidence="1"/>
<evidence type="ECO:0000256" key="1">
    <source>
        <dbReference type="ARBA" id="ARBA00012513"/>
    </source>
</evidence>
<evidence type="ECO:0000256" key="5">
    <source>
        <dbReference type="ARBA" id="ARBA00022777"/>
    </source>
</evidence>
<evidence type="ECO:0000256" key="6">
    <source>
        <dbReference type="ARBA" id="ARBA00022840"/>
    </source>
</evidence>
<keyword evidence="14" id="KW-1185">Reference proteome</keyword>
<accession>A0A9R1VP05</accession>
<dbReference type="Proteomes" id="UP000235145">
    <property type="component" value="Unassembled WGS sequence"/>
</dbReference>